<sequence>MTETSEPGTTPPEGAPLPPVAVGENKGLVVVGNRNNITYQQGGYVVTPGLGDLPLRPALPLSTAPPAPLFGRDELVTQVLADLTDKGAAQLHGEPGVGKKAVTEAVHAALAARGGRGHILRPLTGTETTLASVERRLAGAFFGQEFLREVDESLLRTAVAEVTDVHLTLIDCPLDRSDLTRLRQTFPGCTFLLTSRYATLPDSSAVHHVQPLSRDAATELLGAELGLPLGPVGLQNLQFDHVYRMSEGRPQRLCRYAAFIKGSDEWRARIAEEPHDRPPLVDPEQLTPLHQAEALAVALSEPARRVLVALETFATPLPAAWFEPVTGGCQDADAGRELCDRRLVVRYGDTYHLTGDAAEAVRHQEWPPADAAVAAEGLMTAFAAEDGPPPPDAHLYLTVAQALRDAKKWSLTVRFVHAAVPMALAAGRGQIALQLYVLGKVAATRGGRQQDAEHYTREEKLTRNLLEGDKAAAAAALLVLAPTAGQAVTHGGKLAGYIGKVTATLSTKAGATVAAVSVAAAAATGVVVATSNSTPAGCAEAQAAVTPGNHRSSVRTSDDLAASFRRTATDLDAAAAKATDTTIAPGIRGRADELRTLADAQQRDGDGLGPDVHPDVRAALLSSKELRENIQSLQAVMKVCPEG</sequence>
<organism evidence="2 3">
    <name type="scientific">Streptomyces benahoarensis</name>
    <dbReference type="NCBI Taxonomy" id="2595054"/>
    <lineage>
        <taxon>Bacteria</taxon>
        <taxon>Bacillati</taxon>
        <taxon>Actinomycetota</taxon>
        <taxon>Actinomycetes</taxon>
        <taxon>Kitasatosporales</taxon>
        <taxon>Streptomycetaceae</taxon>
        <taxon>Streptomyces</taxon>
    </lineage>
</organism>
<accession>A0A553ZBL7</accession>
<protein>
    <submittedName>
        <fullName evidence="2">Uncharacterized protein</fullName>
    </submittedName>
</protein>
<dbReference type="EMBL" id="VKLS01000193">
    <property type="protein sequence ID" value="TSB38835.1"/>
    <property type="molecule type" value="Genomic_DNA"/>
</dbReference>
<keyword evidence="3" id="KW-1185">Reference proteome</keyword>
<name>A0A553ZBL7_9ACTN</name>
<dbReference type="AlphaFoldDB" id="A0A553ZBL7"/>
<feature type="region of interest" description="Disordered" evidence="1">
    <location>
        <begin position="1"/>
        <end position="21"/>
    </location>
</feature>
<comment type="caution">
    <text evidence="2">The sequence shown here is derived from an EMBL/GenBank/DDBJ whole genome shotgun (WGS) entry which is preliminary data.</text>
</comment>
<dbReference type="RefSeq" id="WP_143941825.1">
    <property type="nucleotide sequence ID" value="NZ_VKLS01000193.1"/>
</dbReference>
<dbReference type="SUPFAM" id="SSF52540">
    <property type="entry name" value="P-loop containing nucleoside triphosphate hydrolases"/>
    <property type="match status" value="1"/>
</dbReference>
<proteinExistence type="predicted"/>
<evidence type="ECO:0000313" key="2">
    <source>
        <dbReference type="EMBL" id="TSB38835.1"/>
    </source>
</evidence>
<evidence type="ECO:0000256" key="1">
    <source>
        <dbReference type="SAM" id="MobiDB-lite"/>
    </source>
</evidence>
<gene>
    <name evidence="2" type="ORF">FNZ23_16515</name>
</gene>
<dbReference type="OrthoDB" id="3925363at2"/>
<reference evidence="2 3" key="1">
    <citation type="submission" date="2019-07" db="EMBL/GenBank/DDBJ databases">
        <title>Draft genome for Streptomyces benahoarensis MZ03-48.</title>
        <authorList>
            <person name="Gonzalez-Pimentel J.L."/>
        </authorList>
    </citation>
    <scope>NUCLEOTIDE SEQUENCE [LARGE SCALE GENOMIC DNA]</scope>
    <source>
        <strain evidence="2 3">MZ03-48</strain>
    </source>
</reference>
<dbReference type="Proteomes" id="UP000320888">
    <property type="component" value="Unassembled WGS sequence"/>
</dbReference>
<dbReference type="InterPro" id="IPR027417">
    <property type="entry name" value="P-loop_NTPase"/>
</dbReference>
<evidence type="ECO:0000313" key="3">
    <source>
        <dbReference type="Proteomes" id="UP000320888"/>
    </source>
</evidence>
<feature type="compositionally biased region" description="Pro residues" evidence="1">
    <location>
        <begin position="9"/>
        <end position="19"/>
    </location>
</feature>